<evidence type="ECO:0000256" key="2">
    <source>
        <dbReference type="ARBA" id="ARBA00022596"/>
    </source>
</evidence>
<dbReference type="InterPro" id="IPR023430">
    <property type="entry name" value="Pept_HybD-like_dom_sf"/>
</dbReference>
<dbReference type="GO" id="GO:0046872">
    <property type="term" value="F:metal ion binding"/>
    <property type="evidence" value="ECO:0007669"/>
    <property type="project" value="UniProtKB-KW"/>
</dbReference>
<dbReference type="EMBL" id="CP001108">
    <property type="protein sequence ID" value="ACF45903.1"/>
    <property type="molecule type" value="Genomic_DNA"/>
</dbReference>
<dbReference type="KEGG" id="paa:Paes_0857"/>
<dbReference type="RefSeq" id="WP_012505440.1">
    <property type="nucleotide sequence ID" value="NC_011059.1"/>
</dbReference>
<evidence type="ECO:0000256" key="5">
    <source>
        <dbReference type="ARBA" id="ARBA00022750"/>
    </source>
</evidence>
<evidence type="ECO:0000256" key="6">
    <source>
        <dbReference type="ARBA" id="ARBA00022801"/>
    </source>
</evidence>
<dbReference type="HOGENOM" id="CLU_099037_0_1_10"/>
<gene>
    <name evidence="7" type="ordered locus">Paes_0857</name>
</gene>
<name>B4S766_PROA2</name>
<reference evidence="7" key="1">
    <citation type="submission" date="2008-06" db="EMBL/GenBank/DDBJ databases">
        <title>Complete sequence of chromosome of Prosthecochloris aestuarii DSM 271.</title>
        <authorList>
            <consortium name="US DOE Joint Genome Institute"/>
            <person name="Lucas S."/>
            <person name="Copeland A."/>
            <person name="Lapidus A."/>
            <person name="Glavina del Rio T."/>
            <person name="Dalin E."/>
            <person name="Tice H."/>
            <person name="Bruce D."/>
            <person name="Goodwin L."/>
            <person name="Pitluck S."/>
            <person name="Schmutz J."/>
            <person name="Larimer F."/>
            <person name="Land M."/>
            <person name="Hauser L."/>
            <person name="Kyrpides N."/>
            <person name="Anderson I."/>
            <person name="Liu Z."/>
            <person name="Li T."/>
            <person name="Zhao F."/>
            <person name="Overmann J."/>
            <person name="Bryant D.A."/>
            <person name="Richardson P."/>
        </authorList>
    </citation>
    <scope>NUCLEOTIDE SEQUENCE [LARGE SCALE GENOMIC DNA]</scope>
    <source>
        <strain evidence="7">DSM 271</strain>
    </source>
</reference>
<evidence type="ECO:0000256" key="1">
    <source>
        <dbReference type="ARBA" id="ARBA00006814"/>
    </source>
</evidence>
<dbReference type="SUPFAM" id="SSF53163">
    <property type="entry name" value="HybD-like"/>
    <property type="match status" value="1"/>
</dbReference>
<dbReference type="PRINTS" id="PR00446">
    <property type="entry name" value="HYDRGNUPTAKE"/>
</dbReference>
<keyword evidence="5" id="KW-0064">Aspartyl protease</keyword>
<evidence type="ECO:0000313" key="8">
    <source>
        <dbReference type="Proteomes" id="UP000002725"/>
    </source>
</evidence>
<evidence type="ECO:0000313" key="7">
    <source>
        <dbReference type="EMBL" id="ACF45903.1"/>
    </source>
</evidence>
<dbReference type="NCBIfam" id="TIGR00072">
    <property type="entry name" value="hydrog_prot"/>
    <property type="match status" value="1"/>
</dbReference>
<dbReference type="MEROPS" id="A31.002"/>
<keyword evidence="4" id="KW-0479">Metal-binding</keyword>
<keyword evidence="6" id="KW-0378">Hydrolase</keyword>
<dbReference type="Gene3D" id="3.40.50.1450">
    <property type="entry name" value="HybD-like"/>
    <property type="match status" value="1"/>
</dbReference>
<dbReference type="Pfam" id="PF01750">
    <property type="entry name" value="HycI"/>
    <property type="match status" value="1"/>
</dbReference>
<comment type="similarity">
    <text evidence="1">Belongs to the peptidase A31 family.</text>
</comment>
<keyword evidence="8" id="KW-1185">Reference proteome</keyword>
<keyword evidence="2" id="KW-0533">Nickel</keyword>
<evidence type="ECO:0000256" key="4">
    <source>
        <dbReference type="ARBA" id="ARBA00022723"/>
    </source>
</evidence>
<dbReference type="PANTHER" id="PTHR30302:SF1">
    <property type="entry name" value="HYDROGENASE 2 MATURATION PROTEASE"/>
    <property type="match status" value="1"/>
</dbReference>
<dbReference type="eggNOG" id="COG0680">
    <property type="taxonomic scope" value="Bacteria"/>
</dbReference>
<proteinExistence type="inferred from homology"/>
<keyword evidence="3 7" id="KW-0645">Protease</keyword>
<dbReference type="AlphaFoldDB" id="B4S766"/>
<dbReference type="InterPro" id="IPR000671">
    <property type="entry name" value="Peptidase_A31"/>
</dbReference>
<sequence>MNTINVIGLGNVLFGDEGFGVEAVRRLEKVCGGLSEKISFIDGGTQGIYLLDYLESADALLIFDAIIPLEFERKVYVYRNDELPAFIYRKMSSHQMGLSELLSVARLHGKVPSDIVLIGVPPQDLEMGHSLSPEIESMMCDAVESGCGQLREWVGDD</sequence>
<dbReference type="GO" id="GO:0016485">
    <property type="term" value="P:protein processing"/>
    <property type="evidence" value="ECO:0007669"/>
    <property type="project" value="TreeGrafter"/>
</dbReference>
<dbReference type="PANTHER" id="PTHR30302">
    <property type="entry name" value="HYDROGENASE 1 MATURATION PROTEASE"/>
    <property type="match status" value="1"/>
</dbReference>
<dbReference type="FunFam" id="3.40.50.1450:FF:000002">
    <property type="entry name" value="Hydrogenase 1 maturation protease"/>
    <property type="match status" value="1"/>
</dbReference>
<dbReference type="GO" id="GO:0004190">
    <property type="term" value="F:aspartic-type endopeptidase activity"/>
    <property type="evidence" value="ECO:0007669"/>
    <property type="project" value="UniProtKB-KW"/>
</dbReference>
<dbReference type="CDD" id="cd06062">
    <property type="entry name" value="H2MP_MemB-H2up"/>
    <property type="match status" value="1"/>
</dbReference>
<evidence type="ECO:0000256" key="3">
    <source>
        <dbReference type="ARBA" id="ARBA00022670"/>
    </source>
</evidence>
<accession>B4S766</accession>
<protein>
    <submittedName>
        <fullName evidence="7">Hydrogenase maturation protease</fullName>
    </submittedName>
</protein>
<dbReference type="STRING" id="290512.Paes_0857"/>
<organism evidence="7 8">
    <name type="scientific">Prosthecochloris aestuarii (strain DSM 271 / SK 413)</name>
    <dbReference type="NCBI Taxonomy" id="290512"/>
    <lineage>
        <taxon>Bacteria</taxon>
        <taxon>Pseudomonadati</taxon>
        <taxon>Chlorobiota</taxon>
        <taxon>Chlorobiia</taxon>
        <taxon>Chlorobiales</taxon>
        <taxon>Chlorobiaceae</taxon>
        <taxon>Prosthecochloris</taxon>
    </lineage>
</organism>
<dbReference type="Proteomes" id="UP000002725">
    <property type="component" value="Chromosome"/>
</dbReference>
<dbReference type="GO" id="GO:0008047">
    <property type="term" value="F:enzyme activator activity"/>
    <property type="evidence" value="ECO:0007669"/>
    <property type="project" value="InterPro"/>
</dbReference>